<dbReference type="PANTHER" id="PTHR10073">
    <property type="entry name" value="DNA MISMATCH REPAIR PROTEIN MLH, PMS, MUTL"/>
    <property type="match status" value="1"/>
</dbReference>
<comment type="subcellular location">
    <subcellularLocation>
        <location evidence="1">Nucleus</location>
    </subcellularLocation>
</comment>
<evidence type="ECO:0000256" key="3">
    <source>
        <dbReference type="ARBA" id="ARBA00022763"/>
    </source>
</evidence>
<comment type="caution">
    <text evidence="7">The sequence shown here is derived from an EMBL/GenBank/DDBJ whole genome shotgun (WGS) entry which is preliminary data.</text>
</comment>
<sequence length="182" mass="21135">MSVVDRIRAAYNSDFASELLEIEIPGGESIRFQGASGRITNANYSSKKSIPPILFINSRLVACEPLRKSLIQVYGTYLPKRWYPFIYLDIKINPHNVDVNVHPTKREVRSLYENEIVEKISAITEEILRKEDSNRRIKRNLSFRGLVRPVSIPPHVNLQLPNRRLQSRMNTRRFVLIPDNNH</sequence>
<keyword evidence="4" id="KW-0234">DNA repair</keyword>
<evidence type="ECO:0000256" key="4">
    <source>
        <dbReference type="ARBA" id="ARBA00023204"/>
    </source>
</evidence>
<dbReference type="InterPro" id="IPR013507">
    <property type="entry name" value="DNA_mismatch_S5_2-like"/>
</dbReference>
<dbReference type="SUPFAM" id="SSF54211">
    <property type="entry name" value="Ribosomal protein S5 domain 2-like"/>
    <property type="match status" value="1"/>
</dbReference>
<evidence type="ECO:0000259" key="6">
    <source>
        <dbReference type="SMART" id="SM01340"/>
    </source>
</evidence>
<reference evidence="7" key="1">
    <citation type="journal article" date="2019" name="G3 (Bethesda)">
        <title>Genome Assemblies of Two Rare Opportunistic Yeast Pathogens: Diutina rugosa (syn. Candida rugosa) and Trichomonascus ciferrii (syn. Candida ciferrii).</title>
        <authorList>
            <person name="Mixao V."/>
            <person name="Saus E."/>
            <person name="Hansen A.P."/>
            <person name="Lass-Florl C."/>
            <person name="Gabaldon T."/>
        </authorList>
    </citation>
    <scope>NUCLEOTIDE SEQUENCE</scope>
    <source>
        <strain evidence="7">CBS 4856</strain>
    </source>
</reference>
<dbReference type="Gene3D" id="3.30.230.10">
    <property type="match status" value="1"/>
</dbReference>
<dbReference type="Proteomes" id="UP000761534">
    <property type="component" value="Unassembled WGS sequence"/>
</dbReference>
<dbReference type="GO" id="GO:0016887">
    <property type="term" value="F:ATP hydrolysis activity"/>
    <property type="evidence" value="ECO:0007669"/>
    <property type="project" value="InterPro"/>
</dbReference>
<name>A0A642V935_9ASCO</name>
<dbReference type="FunFam" id="3.30.230.10:FF:000014">
    <property type="entry name" value="DNA mismatch repair protein Mlh1"/>
    <property type="match status" value="1"/>
</dbReference>
<organism evidence="7 8">
    <name type="scientific">Trichomonascus ciferrii</name>
    <dbReference type="NCBI Taxonomy" id="44093"/>
    <lineage>
        <taxon>Eukaryota</taxon>
        <taxon>Fungi</taxon>
        <taxon>Dikarya</taxon>
        <taxon>Ascomycota</taxon>
        <taxon>Saccharomycotina</taxon>
        <taxon>Dipodascomycetes</taxon>
        <taxon>Dipodascales</taxon>
        <taxon>Trichomonascaceae</taxon>
        <taxon>Trichomonascus</taxon>
        <taxon>Trichomonascus ciferrii complex</taxon>
    </lineage>
</organism>
<dbReference type="SMART" id="SM01340">
    <property type="entry name" value="DNA_mis_repair"/>
    <property type="match status" value="1"/>
</dbReference>
<comment type="similarity">
    <text evidence="2">Belongs to the DNA mismatch repair MutL/HexB family.</text>
</comment>
<evidence type="ECO:0000313" key="7">
    <source>
        <dbReference type="EMBL" id="KAA8916321.1"/>
    </source>
</evidence>
<dbReference type="EMBL" id="SWFS01000109">
    <property type="protein sequence ID" value="KAA8916321.1"/>
    <property type="molecule type" value="Genomic_DNA"/>
</dbReference>
<dbReference type="InterPro" id="IPR038973">
    <property type="entry name" value="MutL/Mlh/Pms-like"/>
</dbReference>
<keyword evidence="3" id="KW-0227">DNA damage</keyword>
<gene>
    <name evidence="7" type="ORF">TRICI_001530</name>
</gene>
<keyword evidence="8" id="KW-1185">Reference proteome</keyword>
<protein>
    <recommendedName>
        <fullName evidence="6">DNA mismatch repair protein S5 domain-containing protein</fullName>
    </recommendedName>
</protein>
<dbReference type="VEuPathDB" id="FungiDB:TRICI_001530"/>
<evidence type="ECO:0000256" key="2">
    <source>
        <dbReference type="ARBA" id="ARBA00006082"/>
    </source>
</evidence>
<dbReference type="OrthoDB" id="10263226at2759"/>
<dbReference type="InterPro" id="IPR020568">
    <property type="entry name" value="Ribosomal_Su5_D2-typ_SF"/>
</dbReference>
<proteinExistence type="inferred from homology"/>
<evidence type="ECO:0000256" key="1">
    <source>
        <dbReference type="ARBA" id="ARBA00004123"/>
    </source>
</evidence>
<dbReference type="GO" id="GO:0032389">
    <property type="term" value="C:MutLalpha complex"/>
    <property type="evidence" value="ECO:0007669"/>
    <property type="project" value="TreeGrafter"/>
</dbReference>
<dbReference type="GO" id="GO:0030983">
    <property type="term" value="F:mismatched DNA binding"/>
    <property type="evidence" value="ECO:0007669"/>
    <property type="project" value="InterPro"/>
</dbReference>
<dbReference type="GO" id="GO:0006298">
    <property type="term" value="P:mismatch repair"/>
    <property type="evidence" value="ECO:0007669"/>
    <property type="project" value="InterPro"/>
</dbReference>
<keyword evidence="5" id="KW-0539">Nucleus</keyword>
<dbReference type="GO" id="GO:0140664">
    <property type="term" value="F:ATP-dependent DNA damage sensor activity"/>
    <property type="evidence" value="ECO:0007669"/>
    <property type="project" value="InterPro"/>
</dbReference>
<dbReference type="PANTHER" id="PTHR10073:SF12">
    <property type="entry name" value="DNA MISMATCH REPAIR PROTEIN MLH1"/>
    <property type="match status" value="1"/>
</dbReference>
<dbReference type="InterPro" id="IPR014721">
    <property type="entry name" value="Ribsml_uS5_D2-typ_fold_subgr"/>
</dbReference>
<evidence type="ECO:0000313" key="8">
    <source>
        <dbReference type="Proteomes" id="UP000761534"/>
    </source>
</evidence>
<feature type="domain" description="DNA mismatch repair protein S5" evidence="6">
    <location>
        <begin position="7"/>
        <end position="129"/>
    </location>
</feature>
<dbReference type="GO" id="GO:0005524">
    <property type="term" value="F:ATP binding"/>
    <property type="evidence" value="ECO:0007669"/>
    <property type="project" value="InterPro"/>
</dbReference>
<dbReference type="Pfam" id="PF01119">
    <property type="entry name" value="DNA_mis_repair"/>
    <property type="match status" value="1"/>
</dbReference>
<evidence type="ECO:0000256" key="5">
    <source>
        <dbReference type="ARBA" id="ARBA00023242"/>
    </source>
</evidence>
<accession>A0A642V935</accession>
<dbReference type="AlphaFoldDB" id="A0A642V935"/>